<evidence type="ECO:0000313" key="2">
    <source>
        <dbReference type="Proteomes" id="UP001140087"/>
    </source>
</evidence>
<name>A0ACC1KK41_9FUNG</name>
<feature type="non-terminal residue" evidence="1">
    <location>
        <position position="1"/>
    </location>
</feature>
<accession>A0ACC1KK41</accession>
<feature type="non-terminal residue" evidence="1">
    <location>
        <position position="426"/>
    </location>
</feature>
<evidence type="ECO:0000313" key="1">
    <source>
        <dbReference type="EMBL" id="KAJ2791276.1"/>
    </source>
</evidence>
<comment type="caution">
    <text evidence="1">The sequence shown here is derived from an EMBL/GenBank/DDBJ whole genome shotgun (WGS) entry which is preliminary data.</text>
</comment>
<dbReference type="Proteomes" id="UP001140087">
    <property type="component" value="Unassembled WGS sequence"/>
</dbReference>
<keyword evidence="1" id="KW-0808">Transferase</keyword>
<proteinExistence type="predicted"/>
<dbReference type="EMBL" id="JANBUN010003334">
    <property type="protein sequence ID" value="KAJ2791276.1"/>
    <property type="molecule type" value="Genomic_DNA"/>
</dbReference>
<dbReference type="EC" id="2.7.11.1" evidence="1"/>
<gene>
    <name evidence="1" type="primary">SWE1</name>
    <name evidence="1" type="ORF">H4R21_006347</name>
</gene>
<keyword evidence="2" id="KW-1185">Reference proteome</keyword>
<sequence length="426" mass="47169">SKKLLARTDRSLLVAPETPCKREGERTPVDMRLGKHPITSTGSLRRTRKKPHVGPGEEPFDTPCRPRQNTLVDDGPGRAGRPLPPAFAPQHQLLLQSLAPDADGRQSWTESSDGGSVSSAATLAPASPGRAKQRPTLTMDTDDELDDVFGCSSLQSPRIVARDRPQMPQVVQGYATNYPHFLRREYFGRPPHSPAFLSPSDEYRIDGLGYLDYYGHQFEVLGRAGAGHFASVYSVRCVDDGRTYAIKKTRQPFAGRVERARRLREVELLWALPLREALVRLEDAWEQFGHLYLQFELCEGGSLAEALDRRALLPAERVPEARAWAVLAHAALALALVHAQGIVHLDIKPANFLLTGAFDDVRGAQREGWLKLADFGHAVRLPREQSRGAEEGDRAYMAPEVLRGHYAPPADVFSLGLMMLEIVADI</sequence>
<protein>
    <submittedName>
        <fullName evidence="1">Mitosis inhibitor protein kinase swe1</fullName>
        <ecNumber evidence="1">2.7.11.1</ecNumber>
    </submittedName>
</protein>
<reference evidence="1" key="1">
    <citation type="submission" date="2022-07" db="EMBL/GenBank/DDBJ databases">
        <title>Phylogenomic reconstructions and comparative analyses of Kickxellomycotina fungi.</title>
        <authorList>
            <person name="Reynolds N.K."/>
            <person name="Stajich J.E."/>
            <person name="Barry K."/>
            <person name="Grigoriev I.V."/>
            <person name="Crous P."/>
            <person name="Smith M.E."/>
        </authorList>
    </citation>
    <scope>NUCLEOTIDE SEQUENCE</scope>
    <source>
        <strain evidence="1">BCRC 34780</strain>
    </source>
</reference>
<organism evidence="1 2">
    <name type="scientific">Coemansia helicoidea</name>
    <dbReference type="NCBI Taxonomy" id="1286919"/>
    <lineage>
        <taxon>Eukaryota</taxon>
        <taxon>Fungi</taxon>
        <taxon>Fungi incertae sedis</taxon>
        <taxon>Zoopagomycota</taxon>
        <taxon>Kickxellomycotina</taxon>
        <taxon>Kickxellomycetes</taxon>
        <taxon>Kickxellales</taxon>
        <taxon>Kickxellaceae</taxon>
        <taxon>Coemansia</taxon>
    </lineage>
</organism>